<dbReference type="Proteomes" id="UP000231581">
    <property type="component" value="Unassembled WGS sequence"/>
</dbReference>
<name>A0A2H0BR76_9BACT</name>
<comment type="caution">
    <text evidence="2">The sequence shown here is derived from an EMBL/GenBank/DDBJ whole genome shotgun (WGS) entry which is preliminary data.</text>
</comment>
<dbReference type="EMBL" id="PCSZ01000078">
    <property type="protein sequence ID" value="PIP60162.1"/>
    <property type="molecule type" value="Genomic_DNA"/>
</dbReference>
<dbReference type="InterPro" id="IPR036514">
    <property type="entry name" value="SGNH_hydro_sf"/>
</dbReference>
<keyword evidence="1" id="KW-0812">Transmembrane</keyword>
<reference evidence="2 3" key="1">
    <citation type="submission" date="2017-09" db="EMBL/GenBank/DDBJ databases">
        <title>Depth-based differentiation of microbial function through sediment-hosted aquifers and enrichment of novel symbionts in the deep terrestrial subsurface.</title>
        <authorList>
            <person name="Probst A.J."/>
            <person name="Ladd B."/>
            <person name="Jarett J.K."/>
            <person name="Geller-Mcgrath D.E."/>
            <person name="Sieber C.M."/>
            <person name="Emerson J.B."/>
            <person name="Anantharaman K."/>
            <person name="Thomas B.C."/>
            <person name="Malmstrom R."/>
            <person name="Stieglmeier M."/>
            <person name="Klingl A."/>
            <person name="Woyke T."/>
            <person name="Ryan C.M."/>
            <person name="Banfield J.F."/>
        </authorList>
    </citation>
    <scope>NUCLEOTIDE SEQUENCE [LARGE SCALE GENOMIC DNA]</scope>
    <source>
        <strain evidence="2">CG22_combo_CG10-13_8_21_14_all_47_17</strain>
    </source>
</reference>
<feature type="transmembrane region" description="Helical" evidence="1">
    <location>
        <begin position="290"/>
        <end position="311"/>
    </location>
</feature>
<dbReference type="CDD" id="cd00229">
    <property type="entry name" value="SGNH_hydrolase"/>
    <property type="match status" value="1"/>
</dbReference>
<evidence type="ECO:0000256" key="1">
    <source>
        <dbReference type="SAM" id="Phobius"/>
    </source>
</evidence>
<feature type="transmembrane region" description="Helical" evidence="1">
    <location>
        <begin position="332"/>
        <end position="349"/>
    </location>
</feature>
<organism evidence="2 3">
    <name type="scientific">Candidatus Uhrbacteria bacterium CG22_combo_CG10-13_8_21_14_all_47_17</name>
    <dbReference type="NCBI Taxonomy" id="1975041"/>
    <lineage>
        <taxon>Bacteria</taxon>
        <taxon>Candidatus Uhriibacteriota</taxon>
    </lineage>
</organism>
<dbReference type="SUPFAM" id="SSF52266">
    <property type="entry name" value="SGNH hydrolase"/>
    <property type="match status" value="1"/>
</dbReference>
<sequence>MRRFFSAFFIFFSLLAPAGSFFLIPQKVAAANIKILFVGDSQGDGLSRPLRSLLTSSGFDVVGDETWVSWRTRYFFSGRPNSPACGAGFQCRPPGDLSQSTIPDILQGVVDRTHPDVVLFMLGGNDYANSSLSSDIRRVVQIAKSSASKVIWVGTAHSEDPAVETRHRAVAGVQQSTLAALGDNVIWIDGVSGSQPGPYTSPGVHLTAAGYSRWANELVPEIIRLAGGDASALPASGAAGGTTGATGAGDLGAIAAPCPVAPASLLPIQLGVRIGTLGEVNGLADYINVIYRYLVSIVLIVAIVMVVYGGFRYLVGAGVGGVERGKEIIRDAIMGMLVVLGAYVILQTVNPATVSLSGIQPTSVGCTELNIDAVNVFRATNPDCQQDSDCGEGKHCIPTRWVFQNNIEESGYAGAAAGAVIGSPGALPGAIAGGATGYVVGVFTNLGRTIHACSDGKNGSPCGETADCTEAGSVCSEGWNVCIKSNNNPPGSPCDTDEQCAAPAGGEASCTGSDQKVCRGNVSIFTVANFRSINFNLDNLPQALSCFRDHDCSDPGAKCIGPSGTPHRFCSASSEQAVDGSLCFLSASEVILPVSCSGYGDASFTCVVCPASGSRVWQTLDHNTDPSHVRVGACKPRESVGTSCVGGSS</sequence>
<dbReference type="Gene3D" id="3.40.50.1110">
    <property type="entry name" value="SGNH hydrolase"/>
    <property type="match status" value="1"/>
</dbReference>
<evidence type="ECO:0000313" key="2">
    <source>
        <dbReference type="EMBL" id="PIP60162.1"/>
    </source>
</evidence>
<accession>A0A2H0BR76</accession>
<dbReference type="AlphaFoldDB" id="A0A2H0BR76"/>
<keyword evidence="1" id="KW-0472">Membrane</keyword>
<protein>
    <submittedName>
        <fullName evidence="2">Uncharacterized protein</fullName>
    </submittedName>
</protein>
<gene>
    <name evidence="2" type="ORF">COX00_04520</name>
</gene>
<proteinExistence type="predicted"/>
<keyword evidence="1" id="KW-1133">Transmembrane helix</keyword>
<evidence type="ECO:0000313" key="3">
    <source>
        <dbReference type="Proteomes" id="UP000231581"/>
    </source>
</evidence>